<keyword evidence="3" id="KW-1185">Reference proteome</keyword>
<dbReference type="OrthoDB" id="3635009at2"/>
<protein>
    <submittedName>
        <fullName evidence="2">Uncharacterized protein</fullName>
    </submittedName>
</protein>
<name>A0A4S5EQ73_9ACTN</name>
<reference evidence="2 3" key="1">
    <citation type="submission" date="2019-04" db="EMBL/GenBank/DDBJ databases">
        <title>Draft genome sequences for three unisolated Alnus-infective Frankia Sp+ strains, AgTrS, AiOr and AvVan, the first sequenced Frankia strains able to sporulate in-planta.</title>
        <authorList>
            <person name="Bethencourt L."/>
            <person name="Vautrin F."/>
            <person name="Taib N."/>
            <person name="Dubost A."/>
            <person name="Castro-Garcia L."/>
            <person name="Imbaud O."/>
            <person name="Abrouk D."/>
            <person name="Fournier P."/>
            <person name="Briolay J."/>
            <person name="Nguyen A."/>
            <person name="Normand P."/>
            <person name="Fernandez M.P."/>
            <person name="Brochier-Armanet C."/>
            <person name="Herrera-Belaroussi A."/>
        </authorList>
    </citation>
    <scope>NUCLEOTIDE SEQUENCE [LARGE SCALE GENOMIC DNA]</scope>
    <source>
        <strain evidence="2 3">AvVan</strain>
    </source>
</reference>
<dbReference type="AlphaFoldDB" id="A0A4S5EQ73"/>
<evidence type="ECO:0000313" key="2">
    <source>
        <dbReference type="EMBL" id="THJ74426.1"/>
    </source>
</evidence>
<feature type="compositionally biased region" description="Polar residues" evidence="1">
    <location>
        <begin position="1"/>
        <end position="11"/>
    </location>
</feature>
<dbReference type="EMBL" id="SSXH01000246">
    <property type="protein sequence ID" value="THJ74426.1"/>
    <property type="molecule type" value="Genomic_DNA"/>
</dbReference>
<accession>A0A4S5EQ73</accession>
<dbReference type="Proteomes" id="UP000305282">
    <property type="component" value="Unassembled WGS sequence"/>
</dbReference>
<organism evidence="2 3">
    <name type="scientific">Candidatus Frankia alpina</name>
    <dbReference type="NCBI Taxonomy" id="2699483"/>
    <lineage>
        <taxon>Bacteria</taxon>
        <taxon>Bacillati</taxon>
        <taxon>Actinomycetota</taxon>
        <taxon>Actinomycetes</taxon>
        <taxon>Frankiales</taxon>
        <taxon>Frankiaceae</taxon>
        <taxon>Frankia</taxon>
    </lineage>
</organism>
<sequence>MHWRYTGTSGRFQIVRSSREPPSGQVEELPAARGTQPIRSLDDLAADTFDSDEELDEFLAFTYAGCRRDVA</sequence>
<evidence type="ECO:0000313" key="3">
    <source>
        <dbReference type="Proteomes" id="UP000305282"/>
    </source>
</evidence>
<proteinExistence type="predicted"/>
<gene>
    <name evidence="2" type="ORF">E7Y31_11535</name>
</gene>
<evidence type="ECO:0000256" key="1">
    <source>
        <dbReference type="SAM" id="MobiDB-lite"/>
    </source>
</evidence>
<comment type="caution">
    <text evidence="2">The sequence shown here is derived from an EMBL/GenBank/DDBJ whole genome shotgun (WGS) entry which is preliminary data.</text>
</comment>
<feature type="region of interest" description="Disordered" evidence="1">
    <location>
        <begin position="1"/>
        <end position="37"/>
    </location>
</feature>